<name>A0A8X8XTJ7_SALSN</name>
<dbReference type="InterPro" id="IPR036965">
    <property type="entry name" value="Terpene_synth_N_sf"/>
</dbReference>
<organism evidence="1">
    <name type="scientific">Salvia splendens</name>
    <name type="common">Scarlet sage</name>
    <dbReference type="NCBI Taxonomy" id="180675"/>
    <lineage>
        <taxon>Eukaryota</taxon>
        <taxon>Viridiplantae</taxon>
        <taxon>Streptophyta</taxon>
        <taxon>Embryophyta</taxon>
        <taxon>Tracheophyta</taxon>
        <taxon>Spermatophyta</taxon>
        <taxon>Magnoliopsida</taxon>
        <taxon>eudicotyledons</taxon>
        <taxon>Gunneridae</taxon>
        <taxon>Pentapetalae</taxon>
        <taxon>asterids</taxon>
        <taxon>lamiids</taxon>
        <taxon>Lamiales</taxon>
        <taxon>Lamiaceae</taxon>
        <taxon>Nepetoideae</taxon>
        <taxon>Mentheae</taxon>
        <taxon>Salviinae</taxon>
        <taxon>Salvia</taxon>
        <taxon>Salvia subgen. Calosphace</taxon>
        <taxon>core Calosphace</taxon>
    </lineage>
</organism>
<dbReference type="Proteomes" id="UP000298416">
    <property type="component" value="Unassembled WGS sequence"/>
</dbReference>
<gene>
    <name evidence="1" type="ORF">SASPL_121009</name>
</gene>
<reference evidence="1" key="2">
    <citation type="submission" date="2020-08" db="EMBL/GenBank/DDBJ databases">
        <title>Plant Genome Project.</title>
        <authorList>
            <person name="Zhang R.-G."/>
        </authorList>
    </citation>
    <scope>NUCLEOTIDE SEQUENCE</scope>
    <source>
        <strain evidence="1">Huo1</strain>
        <tissue evidence="1">Leaf</tissue>
    </source>
</reference>
<dbReference type="SUPFAM" id="SSF48239">
    <property type="entry name" value="Terpenoid cyclases/Protein prenyltransferases"/>
    <property type="match status" value="1"/>
</dbReference>
<accession>A0A8X8XTJ7</accession>
<protein>
    <submittedName>
        <fullName evidence="1">Uncharacterized protein</fullName>
    </submittedName>
</protein>
<dbReference type="PANTHER" id="PTHR31739">
    <property type="entry name" value="ENT-COPALYL DIPHOSPHATE SYNTHASE, CHLOROPLASTIC"/>
    <property type="match status" value="1"/>
</dbReference>
<evidence type="ECO:0000313" key="2">
    <source>
        <dbReference type="Proteomes" id="UP000298416"/>
    </source>
</evidence>
<dbReference type="AlphaFoldDB" id="A0A8X8XTJ7"/>
<proteinExistence type="predicted"/>
<evidence type="ECO:0000313" key="1">
    <source>
        <dbReference type="EMBL" id="KAG6418804.1"/>
    </source>
</evidence>
<dbReference type="GO" id="GO:0000287">
    <property type="term" value="F:magnesium ion binding"/>
    <property type="evidence" value="ECO:0007669"/>
    <property type="project" value="TreeGrafter"/>
</dbReference>
<keyword evidence="2" id="KW-1185">Reference proteome</keyword>
<dbReference type="GO" id="GO:0010333">
    <property type="term" value="F:terpene synthase activity"/>
    <property type="evidence" value="ECO:0007669"/>
    <property type="project" value="InterPro"/>
</dbReference>
<dbReference type="GO" id="GO:0009686">
    <property type="term" value="P:gibberellin biosynthetic process"/>
    <property type="evidence" value="ECO:0007669"/>
    <property type="project" value="TreeGrafter"/>
</dbReference>
<reference evidence="1" key="1">
    <citation type="submission" date="2018-01" db="EMBL/GenBank/DDBJ databases">
        <authorList>
            <person name="Mao J.F."/>
        </authorList>
    </citation>
    <scope>NUCLEOTIDE SEQUENCE</scope>
    <source>
        <strain evidence="1">Huo1</strain>
        <tissue evidence="1">Leaf</tissue>
    </source>
</reference>
<dbReference type="PANTHER" id="PTHR31739:SF30">
    <property type="entry name" value="COPAL-8-OL DIPHOSPHATE HYDRATASE, CHLOROPLASTIC"/>
    <property type="match status" value="1"/>
</dbReference>
<comment type="caution">
    <text evidence="1">The sequence shown here is derived from an EMBL/GenBank/DDBJ whole genome shotgun (WGS) entry which is preliminary data.</text>
</comment>
<dbReference type="EMBL" id="PNBA02000007">
    <property type="protein sequence ID" value="KAG6418804.1"/>
    <property type="molecule type" value="Genomic_DNA"/>
</dbReference>
<dbReference type="InterPro" id="IPR008930">
    <property type="entry name" value="Terpenoid_cyclase/PrenylTrfase"/>
</dbReference>
<dbReference type="InterPro" id="IPR050148">
    <property type="entry name" value="Terpene_synthase-like"/>
</dbReference>
<sequence length="114" mass="13701">MYAVYRASQIRFEGELVLEEAYDFSRKFLQDWLEGDEHLDKWVISKNLPHEVGLEMPWYATLPRVEAAYYLQHYGGYANVWFAKTLYKMPDIQNDEYLELARLDFDRCQSQHLI</sequence>
<dbReference type="GO" id="GO:0009507">
    <property type="term" value="C:chloroplast"/>
    <property type="evidence" value="ECO:0007669"/>
    <property type="project" value="TreeGrafter"/>
</dbReference>
<dbReference type="Gene3D" id="1.50.10.130">
    <property type="entry name" value="Terpene synthase, N-terminal domain"/>
    <property type="match status" value="1"/>
</dbReference>